<gene>
    <name evidence="2" type="ORF">B6F84_08245</name>
</gene>
<dbReference type="Pfam" id="PF07935">
    <property type="entry name" value="SSV1_ORF_D-335"/>
    <property type="match status" value="1"/>
</dbReference>
<protein>
    <recommendedName>
        <fullName evidence="1">ORF D-335-like domain-containing protein</fullName>
    </recommendedName>
</protein>
<reference evidence="2 3" key="1">
    <citation type="submission" date="2017-03" db="EMBL/GenBank/DDBJ databases">
        <title>Sulfur activation and transportation mechanism of thermophilic Archaea Acidianus manzaensis YN-25.</title>
        <authorList>
            <person name="Ma Y."/>
            <person name="Yang Y."/>
            <person name="Xia J."/>
        </authorList>
    </citation>
    <scope>NUCLEOTIDE SEQUENCE [LARGE SCALE GENOMIC DNA]</scope>
    <source>
        <strain evidence="2 3">YN-25</strain>
    </source>
</reference>
<proteinExistence type="predicted"/>
<dbReference type="RefSeq" id="WP_148692876.1">
    <property type="nucleotide sequence ID" value="NZ_CP020477.1"/>
</dbReference>
<feature type="domain" description="ORF D-335-like" evidence="1">
    <location>
        <begin position="8"/>
        <end position="74"/>
    </location>
</feature>
<organism evidence="2 3">
    <name type="scientific">Acidianus manzaensis</name>
    <dbReference type="NCBI Taxonomy" id="282676"/>
    <lineage>
        <taxon>Archaea</taxon>
        <taxon>Thermoproteota</taxon>
        <taxon>Thermoprotei</taxon>
        <taxon>Sulfolobales</taxon>
        <taxon>Sulfolobaceae</taxon>
        <taxon>Acidianus</taxon>
    </lineage>
</organism>
<dbReference type="KEGG" id="aman:B6F84_08245"/>
<dbReference type="AlphaFoldDB" id="A0A1W6K3R0"/>
<name>A0A1W6K3R0_9CREN</name>
<dbReference type="Proteomes" id="UP000193404">
    <property type="component" value="Chromosome"/>
</dbReference>
<evidence type="ECO:0000259" key="1">
    <source>
        <dbReference type="Pfam" id="PF07935"/>
    </source>
</evidence>
<sequence>MTQKQKTYTFGDIIIREVKSRYYVYLSRASSTDGKEHYIGPLDDVFKNYEKLKLGGWGVSPTSTVGPLGFEPRITTV</sequence>
<keyword evidence="3" id="KW-1185">Reference proteome</keyword>
<dbReference type="GeneID" id="41590900"/>
<dbReference type="InterPro" id="IPR012922">
    <property type="entry name" value="ORF_D-335"/>
</dbReference>
<evidence type="ECO:0000313" key="2">
    <source>
        <dbReference type="EMBL" id="ARM77125.1"/>
    </source>
</evidence>
<dbReference type="EMBL" id="CP020477">
    <property type="protein sequence ID" value="ARM77125.1"/>
    <property type="molecule type" value="Genomic_DNA"/>
</dbReference>
<evidence type="ECO:0000313" key="3">
    <source>
        <dbReference type="Proteomes" id="UP000193404"/>
    </source>
</evidence>
<accession>A0A1W6K3R0</accession>
<dbReference type="OrthoDB" id="43589at2157"/>